<dbReference type="PANTHER" id="PTHR45749:SF37">
    <property type="entry name" value="OS05G0311600 PROTEIN"/>
    <property type="match status" value="1"/>
</dbReference>
<organism evidence="2 3">
    <name type="scientific">Aphis glycines</name>
    <name type="common">Soybean aphid</name>
    <dbReference type="NCBI Taxonomy" id="307491"/>
    <lineage>
        <taxon>Eukaryota</taxon>
        <taxon>Metazoa</taxon>
        <taxon>Ecdysozoa</taxon>
        <taxon>Arthropoda</taxon>
        <taxon>Hexapoda</taxon>
        <taxon>Insecta</taxon>
        <taxon>Pterygota</taxon>
        <taxon>Neoptera</taxon>
        <taxon>Paraneoptera</taxon>
        <taxon>Hemiptera</taxon>
        <taxon>Sternorrhyncha</taxon>
        <taxon>Aphidomorpha</taxon>
        <taxon>Aphidoidea</taxon>
        <taxon>Aphididae</taxon>
        <taxon>Aphidini</taxon>
        <taxon>Aphis</taxon>
        <taxon>Aphis</taxon>
    </lineage>
</organism>
<keyword evidence="3" id="KW-1185">Reference proteome</keyword>
<feature type="domain" description="DUF4371" evidence="1">
    <location>
        <begin position="49"/>
        <end position="204"/>
    </location>
</feature>
<evidence type="ECO:0000313" key="3">
    <source>
        <dbReference type="Proteomes" id="UP000475862"/>
    </source>
</evidence>
<gene>
    <name evidence="2" type="ORF">AGLY_003386</name>
</gene>
<protein>
    <recommendedName>
        <fullName evidence="1">DUF4371 domain-containing protein</fullName>
    </recommendedName>
</protein>
<dbReference type="InterPro" id="IPR025398">
    <property type="entry name" value="DUF4371"/>
</dbReference>
<dbReference type="PANTHER" id="PTHR45749">
    <property type="match status" value="1"/>
</dbReference>
<dbReference type="Pfam" id="PF14291">
    <property type="entry name" value="DUF4371"/>
    <property type="match status" value="1"/>
</dbReference>
<dbReference type="OrthoDB" id="10059816at2759"/>
<evidence type="ECO:0000259" key="1">
    <source>
        <dbReference type="Pfam" id="PF14291"/>
    </source>
</evidence>
<accession>A0A6G0U0A4</accession>
<dbReference type="Proteomes" id="UP000475862">
    <property type="component" value="Unassembled WGS sequence"/>
</dbReference>
<dbReference type="EMBL" id="VYZN01000010">
    <property type="protein sequence ID" value="KAE9542525.1"/>
    <property type="molecule type" value="Genomic_DNA"/>
</dbReference>
<dbReference type="SUPFAM" id="SSF53098">
    <property type="entry name" value="Ribonuclease H-like"/>
    <property type="match status" value="1"/>
</dbReference>
<dbReference type="InterPro" id="IPR012337">
    <property type="entry name" value="RNaseH-like_sf"/>
</dbReference>
<evidence type="ECO:0000313" key="2">
    <source>
        <dbReference type="EMBL" id="KAE9542525.1"/>
    </source>
</evidence>
<reference evidence="2 3" key="1">
    <citation type="submission" date="2019-08" db="EMBL/GenBank/DDBJ databases">
        <title>The genome of the soybean aphid Biotype 1, its phylome, world population structure and adaptation to the North American continent.</title>
        <authorList>
            <person name="Giordano R."/>
            <person name="Donthu R.K."/>
            <person name="Hernandez A.G."/>
            <person name="Wright C.L."/>
            <person name="Zimin A.V."/>
        </authorList>
    </citation>
    <scope>NUCLEOTIDE SEQUENCE [LARGE SCALE GENOMIC DNA]</scope>
    <source>
        <tissue evidence="2">Whole aphids</tissue>
    </source>
</reference>
<comment type="caution">
    <text evidence="2">The sequence shown here is derived from an EMBL/GenBank/DDBJ whole genome shotgun (WGS) entry which is preliminary data.</text>
</comment>
<dbReference type="AlphaFoldDB" id="A0A6G0U0A4"/>
<proteinExistence type="predicted"/>
<name>A0A6G0U0A4_APHGL</name>
<sequence>MVKHQQVLCWRKQNEYYKKHLASERHKACYEKWTMYLNFIQEFKNKARSCFRGKNETKDSVNKGNFIEILETFGDEKMKTKLQSRYGHYTSHEYQNDLISVLAKCTKENILKKMSNIKAYSILVDETKDVGKIEQMGFIIRFIDQSFNIHEKALGCFHMKKCDAQHLAQEIFKIIADNNLDINKCVRVGQCYDGASVMSGKYTGVQQRISNVKPHTVYIHCYAHRLNLCLINTIKNVPLVVNFFITVQDLYKFLMNGSTRYELFIQAQKQKNIKVLN</sequence>